<dbReference type="PANTHER" id="PTHR31147:SF66">
    <property type="entry name" value="OS05G0315700 PROTEIN"/>
    <property type="match status" value="1"/>
</dbReference>
<evidence type="ECO:0000256" key="2">
    <source>
        <dbReference type="ARBA" id="ARBA00022679"/>
    </source>
</evidence>
<keyword evidence="2" id="KW-0808">Transferase</keyword>
<comment type="similarity">
    <text evidence="1">Belongs to the plant acyltransferase family.</text>
</comment>
<dbReference type="GO" id="GO:0016740">
    <property type="term" value="F:transferase activity"/>
    <property type="evidence" value="ECO:0007669"/>
    <property type="project" value="UniProtKB-KW"/>
</dbReference>
<dbReference type="AlphaFoldDB" id="A0A2N9ISM4"/>
<protein>
    <submittedName>
        <fullName evidence="3">Uncharacterized protein</fullName>
    </submittedName>
</protein>
<evidence type="ECO:0000313" key="3">
    <source>
        <dbReference type="EMBL" id="SPD27365.1"/>
    </source>
</evidence>
<dbReference type="InterPro" id="IPR050898">
    <property type="entry name" value="Plant_acyltransferase"/>
</dbReference>
<sequence>MQGKDPVKVIRDALARTLVFYYPFAGRLREGPDTKFIVECTGEGVIFIEADADVTLDQFGDAPHPPFPYVDKLLFDVPGSGEMLNCPLLLIQVTRLNCRSFIFALRFKHVMTDGIGIVQFMNAMGEMAQGATAPSIPSVVRSRDVNFGWGKAVYGGLAKVFPEPNKEPINFYIPMKNSEGDNGILVPVYLPSLAMERFVTELHCNLKVQSDSGPMSTLIISSL</sequence>
<proteinExistence type="inferred from homology"/>
<organism evidence="3">
    <name type="scientific">Fagus sylvatica</name>
    <name type="common">Beechnut</name>
    <dbReference type="NCBI Taxonomy" id="28930"/>
    <lineage>
        <taxon>Eukaryota</taxon>
        <taxon>Viridiplantae</taxon>
        <taxon>Streptophyta</taxon>
        <taxon>Embryophyta</taxon>
        <taxon>Tracheophyta</taxon>
        <taxon>Spermatophyta</taxon>
        <taxon>Magnoliopsida</taxon>
        <taxon>eudicotyledons</taxon>
        <taxon>Gunneridae</taxon>
        <taxon>Pentapetalae</taxon>
        <taxon>rosids</taxon>
        <taxon>fabids</taxon>
        <taxon>Fagales</taxon>
        <taxon>Fagaceae</taxon>
        <taxon>Fagus</taxon>
    </lineage>
</organism>
<accession>A0A2N9ISM4</accession>
<evidence type="ECO:0000256" key="1">
    <source>
        <dbReference type="ARBA" id="ARBA00009861"/>
    </source>
</evidence>
<gene>
    <name evidence="3" type="ORF">FSB_LOCUS55247</name>
</gene>
<reference evidence="3" key="1">
    <citation type="submission" date="2018-02" db="EMBL/GenBank/DDBJ databases">
        <authorList>
            <person name="Cohen D.B."/>
            <person name="Kent A.D."/>
        </authorList>
    </citation>
    <scope>NUCLEOTIDE SEQUENCE</scope>
</reference>
<dbReference type="EMBL" id="OIVN01006190">
    <property type="protein sequence ID" value="SPD27365.1"/>
    <property type="molecule type" value="Genomic_DNA"/>
</dbReference>
<dbReference type="PANTHER" id="PTHR31147">
    <property type="entry name" value="ACYL TRANSFERASE 4"/>
    <property type="match status" value="1"/>
</dbReference>
<name>A0A2N9ISM4_FAGSY</name>
<dbReference type="Pfam" id="PF02458">
    <property type="entry name" value="Transferase"/>
    <property type="match status" value="1"/>
</dbReference>
<dbReference type="Gene3D" id="3.30.559.10">
    <property type="entry name" value="Chloramphenicol acetyltransferase-like domain"/>
    <property type="match status" value="1"/>
</dbReference>
<dbReference type="InterPro" id="IPR023213">
    <property type="entry name" value="CAT-like_dom_sf"/>
</dbReference>